<evidence type="ECO:0000313" key="1">
    <source>
        <dbReference type="EMBL" id="KAK8207893.1"/>
    </source>
</evidence>
<sequence length="78" mass="7756">MPSSTTAASIVVLLTLGTEASPVSIALRGTNSSVSTGITSSSSAIESAFASLGPDLVCGMLDLDNSNTTCIESGADRF</sequence>
<organism evidence="1 2">
    <name type="scientific">Zalaria obscura</name>
    <dbReference type="NCBI Taxonomy" id="2024903"/>
    <lineage>
        <taxon>Eukaryota</taxon>
        <taxon>Fungi</taxon>
        <taxon>Dikarya</taxon>
        <taxon>Ascomycota</taxon>
        <taxon>Pezizomycotina</taxon>
        <taxon>Dothideomycetes</taxon>
        <taxon>Dothideomycetidae</taxon>
        <taxon>Dothideales</taxon>
        <taxon>Zalariaceae</taxon>
        <taxon>Zalaria</taxon>
    </lineage>
</organism>
<evidence type="ECO:0000313" key="2">
    <source>
        <dbReference type="Proteomes" id="UP001320706"/>
    </source>
</evidence>
<name>A0ACC3SD58_9PEZI</name>
<keyword evidence="2" id="KW-1185">Reference proteome</keyword>
<proteinExistence type="predicted"/>
<reference evidence="1" key="1">
    <citation type="submission" date="2024-02" db="EMBL/GenBank/DDBJ databases">
        <title>Metagenome Assembled Genome of Zalaria obscura JY119.</title>
        <authorList>
            <person name="Vighnesh L."/>
            <person name="Jagadeeshwari U."/>
            <person name="Venkata Ramana C."/>
            <person name="Sasikala C."/>
        </authorList>
    </citation>
    <scope>NUCLEOTIDE SEQUENCE</scope>
    <source>
        <strain evidence="1">JY119</strain>
    </source>
</reference>
<accession>A0ACC3SD58</accession>
<comment type="caution">
    <text evidence="1">The sequence shown here is derived from an EMBL/GenBank/DDBJ whole genome shotgun (WGS) entry which is preliminary data.</text>
</comment>
<dbReference type="EMBL" id="JAMKPW020000020">
    <property type="protein sequence ID" value="KAK8207893.1"/>
    <property type="molecule type" value="Genomic_DNA"/>
</dbReference>
<gene>
    <name evidence="1" type="ORF">M8818_004146</name>
</gene>
<protein>
    <submittedName>
        <fullName evidence="1">Uncharacterized protein</fullName>
    </submittedName>
</protein>
<dbReference type="Proteomes" id="UP001320706">
    <property type="component" value="Unassembled WGS sequence"/>
</dbReference>